<organism evidence="2 3">
    <name type="scientific">Fusarium sporotrichioides</name>
    <dbReference type="NCBI Taxonomy" id="5514"/>
    <lineage>
        <taxon>Eukaryota</taxon>
        <taxon>Fungi</taxon>
        <taxon>Dikarya</taxon>
        <taxon>Ascomycota</taxon>
        <taxon>Pezizomycotina</taxon>
        <taxon>Sordariomycetes</taxon>
        <taxon>Hypocreomycetidae</taxon>
        <taxon>Hypocreales</taxon>
        <taxon>Nectriaceae</taxon>
        <taxon>Fusarium</taxon>
    </lineage>
</organism>
<keyword evidence="1" id="KW-0812">Transmembrane</keyword>
<protein>
    <submittedName>
        <fullName evidence="2">Uncharacterized protein</fullName>
    </submittedName>
</protein>
<accession>A0A395SQR4</accession>
<reference evidence="2 3" key="1">
    <citation type="journal article" date="2018" name="PLoS Pathog.">
        <title>Evolution of structural diversity of trichothecenes, a family of toxins produced by plant pathogenic and entomopathogenic fungi.</title>
        <authorList>
            <person name="Proctor R.H."/>
            <person name="McCormick S.P."/>
            <person name="Kim H.S."/>
            <person name="Cardoza R.E."/>
            <person name="Stanley A.M."/>
            <person name="Lindo L."/>
            <person name="Kelly A."/>
            <person name="Brown D.W."/>
            <person name="Lee T."/>
            <person name="Vaughan M.M."/>
            <person name="Alexander N.J."/>
            <person name="Busman M."/>
            <person name="Gutierrez S."/>
        </authorList>
    </citation>
    <scope>NUCLEOTIDE SEQUENCE [LARGE SCALE GENOMIC DNA]</scope>
    <source>
        <strain evidence="2 3">NRRL 3299</strain>
    </source>
</reference>
<dbReference type="EMBL" id="PXOF01000020">
    <property type="protein sequence ID" value="RGP74696.1"/>
    <property type="molecule type" value="Genomic_DNA"/>
</dbReference>
<evidence type="ECO:0000256" key="1">
    <source>
        <dbReference type="SAM" id="Phobius"/>
    </source>
</evidence>
<gene>
    <name evidence="2" type="ORF">FSPOR_1274</name>
</gene>
<comment type="caution">
    <text evidence="2">The sequence shown here is derived from an EMBL/GenBank/DDBJ whole genome shotgun (WGS) entry which is preliminary data.</text>
</comment>
<name>A0A395SQR4_FUSSP</name>
<keyword evidence="1" id="KW-1133">Transmembrane helix</keyword>
<feature type="transmembrane region" description="Helical" evidence="1">
    <location>
        <begin position="42"/>
        <end position="63"/>
    </location>
</feature>
<proteinExistence type="predicted"/>
<sequence length="242" mass="27597">MAEGGKVWEGASTTLQIEKDGKLHLYKSEEGFLYSEDPTGQWGVTFVLTDTLLVVVPFSYLVVGKEFRPLRDKQQDSMPADPIRIPDISLPTGSTKLKRFVRMFWSMMRNDIATFRALGVSYERYNEMFSSPNFATSIQKILNGMVFEVECIMRDGNFGLQDLLGLPNATKEVNVDQGIYLRIYLLNDGTAMTWKSRARQDRNIPVITKSRKKSAEDDRYSVVLCYWGSEEQISKTVLDMAE</sequence>
<dbReference type="Proteomes" id="UP000266152">
    <property type="component" value="Unassembled WGS sequence"/>
</dbReference>
<evidence type="ECO:0000313" key="2">
    <source>
        <dbReference type="EMBL" id="RGP74696.1"/>
    </source>
</evidence>
<evidence type="ECO:0000313" key="3">
    <source>
        <dbReference type="Proteomes" id="UP000266152"/>
    </source>
</evidence>
<dbReference type="AlphaFoldDB" id="A0A395SQR4"/>
<keyword evidence="3" id="KW-1185">Reference proteome</keyword>
<keyword evidence="1" id="KW-0472">Membrane</keyword>
<dbReference type="STRING" id="5514.A0A395SQR4"/>